<reference evidence="1" key="1">
    <citation type="submission" date="2021-01" db="EMBL/GenBank/DDBJ databases">
        <authorList>
            <consortium name="Genoscope - CEA"/>
            <person name="William W."/>
        </authorList>
    </citation>
    <scope>NUCLEOTIDE SEQUENCE</scope>
</reference>
<evidence type="ECO:0000313" key="1">
    <source>
        <dbReference type="EMBL" id="CAD8197546.1"/>
    </source>
</evidence>
<sequence>MILRIKFFLQIKEWTINNIKLWHFLYVSLSYNLLQITIRFYEGLDQILYETQFIINQFYEVYIKLQFGNILQSSTNYLSGILKNMKFSNSASEGDIFNGCNHSCKQCEGPTNQDCLSCSEESKRIYIPQFKVCFCPFDYIDDLERKSMENYNLLLDPEFEYNSISNCPQGYFNKDEFCLKCPSFLKDTLMTCLEFIQNPKGWQNDPYCYTNLFIDTLGSPAQYKIDNLKTYYIFDGIDIKPLQQVQIWIRINLIQYTQLLKRQIRVFQDFSLLQTHIQLVILVLLNNVKFIQCQLQNKFAKNIKKWKMCRNTSWGHQQKQLLIFYYKTSENICNLCEIENCQFCFEYVSNDLTKCTLYSEFQLFQKDEFLKIGCALCLDGFIFDFTLSNCFYKESPLPNCLSYFINPLGQQLYTLSAIQDFGVPPEITNCQRYISNCKQCIQTPYSIVKFIICEDGYSSSLITGHCTICEEEYAKMYAWMQQI</sequence>
<dbReference type="OrthoDB" id="319522at2759"/>
<gene>
    <name evidence="1" type="ORF">PPENT_87.1.T1150162</name>
</gene>
<name>A0A8S1X975_9CILI</name>
<comment type="caution">
    <text evidence="1">The sequence shown here is derived from an EMBL/GenBank/DDBJ whole genome shotgun (WGS) entry which is preliminary data.</text>
</comment>
<dbReference type="EMBL" id="CAJJDO010000115">
    <property type="protein sequence ID" value="CAD8197546.1"/>
    <property type="molecule type" value="Genomic_DNA"/>
</dbReference>
<evidence type="ECO:0000313" key="2">
    <source>
        <dbReference type="Proteomes" id="UP000689195"/>
    </source>
</evidence>
<protein>
    <submittedName>
        <fullName evidence="1">Uncharacterized protein</fullName>
    </submittedName>
</protein>
<dbReference type="Proteomes" id="UP000689195">
    <property type="component" value="Unassembled WGS sequence"/>
</dbReference>
<accession>A0A8S1X975</accession>
<dbReference type="AlphaFoldDB" id="A0A8S1X975"/>
<dbReference type="InterPro" id="IPR006212">
    <property type="entry name" value="Furin_repeat"/>
</dbReference>
<proteinExistence type="predicted"/>
<keyword evidence="2" id="KW-1185">Reference proteome</keyword>
<dbReference type="CDD" id="cd00064">
    <property type="entry name" value="FU"/>
    <property type="match status" value="1"/>
</dbReference>
<organism evidence="1 2">
    <name type="scientific">Paramecium pentaurelia</name>
    <dbReference type="NCBI Taxonomy" id="43138"/>
    <lineage>
        <taxon>Eukaryota</taxon>
        <taxon>Sar</taxon>
        <taxon>Alveolata</taxon>
        <taxon>Ciliophora</taxon>
        <taxon>Intramacronucleata</taxon>
        <taxon>Oligohymenophorea</taxon>
        <taxon>Peniculida</taxon>
        <taxon>Parameciidae</taxon>
        <taxon>Paramecium</taxon>
    </lineage>
</organism>